<comment type="caution">
    <text evidence="2">The sequence shown here is derived from an EMBL/GenBank/DDBJ whole genome shotgun (WGS) entry which is preliminary data.</text>
</comment>
<dbReference type="SMART" id="SM00213">
    <property type="entry name" value="UBQ"/>
    <property type="match status" value="1"/>
</dbReference>
<evidence type="ECO:0000259" key="1">
    <source>
        <dbReference type="PROSITE" id="PS50053"/>
    </source>
</evidence>
<evidence type="ECO:0000313" key="3">
    <source>
        <dbReference type="Proteomes" id="UP001328107"/>
    </source>
</evidence>
<dbReference type="SUPFAM" id="SSF54236">
    <property type="entry name" value="Ubiquitin-like"/>
    <property type="match status" value="1"/>
</dbReference>
<feature type="non-terminal residue" evidence="2">
    <location>
        <position position="1"/>
    </location>
</feature>
<dbReference type="PRINTS" id="PR00348">
    <property type="entry name" value="UBIQUITIN"/>
</dbReference>
<dbReference type="InterPro" id="IPR019956">
    <property type="entry name" value="Ubiquitin_dom"/>
</dbReference>
<dbReference type="EMBL" id="BTRK01000004">
    <property type="protein sequence ID" value="GMR49764.1"/>
    <property type="molecule type" value="Genomic_DNA"/>
</dbReference>
<dbReference type="Gene3D" id="3.10.20.90">
    <property type="entry name" value="Phosphatidylinositol 3-kinase Catalytic Subunit, Chain A, domain 1"/>
    <property type="match status" value="1"/>
</dbReference>
<gene>
    <name evidence="2" type="ORF">PMAYCL1PPCAC_19959</name>
</gene>
<proteinExistence type="predicted"/>
<name>A0AAN5CSX7_9BILA</name>
<dbReference type="InterPro" id="IPR029071">
    <property type="entry name" value="Ubiquitin-like_domsf"/>
</dbReference>
<dbReference type="Pfam" id="PF00240">
    <property type="entry name" value="ubiquitin"/>
    <property type="match status" value="1"/>
</dbReference>
<dbReference type="AlphaFoldDB" id="A0AAN5CSX7"/>
<reference evidence="3" key="1">
    <citation type="submission" date="2022-10" db="EMBL/GenBank/DDBJ databases">
        <title>Genome assembly of Pristionchus species.</title>
        <authorList>
            <person name="Yoshida K."/>
            <person name="Sommer R.J."/>
        </authorList>
    </citation>
    <scope>NUCLEOTIDE SEQUENCE [LARGE SCALE GENOMIC DNA]</scope>
    <source>
        <strain evidence="3">RS5460</strain>
    </source>
</reference>
<feature type="domain" description="Ubiquitin-like" evidence="1">
    <location>
        <begin position="32"/>
        <end position="102"/>
    </location>
</feature>
<dbReference type="InterPro" id="IPR000626">
    <property type="entry name" value="Ubiquitin-like_dom"/>
</dbReference>
<protein>
    <recommendedName>
        <fullName evidence="1">Ubiquitin-like domain-containing protein</fullName>
    </recommendedName>
</protein>
<dbReference type="PROSITE" id="PS50053">
    <property type="entry name" value="UBIQUITIN_2"/>
    <property type="match status" value="1"/>
</dbReference>
<dbReference type="PANTHER" id="PTHR10666">
    <property type="entry name" value="UBIQUITIN"/>
    <property type="match status" value="1"/>
</dbReference>
<evidence type="ECO:0000313" key="2">
    <source>
        <dbReference type="EMBL" id="GMR49764.1"/>
    </source>
</evidence>
<dbReference type="InterPro" id="IPR050158">
    <property type="entry name" value="Ubiquitin_ubiquitin-like"/>
</dbReference>
<keyword evidence="3" id="KW-1185">Reference proteome</keyword>
<accession>A0AAN5CSX7</accession>
<organism evidence="2 3">
    <name type="scientific">Pristionchus mayeri</name>
    <dbReference type="NCBI Taxonomy" id="1317129"/>
    <lineage>
        <taxon>Eukaryota</taxon>
        <taxon>Metazoa</taxon>
        <taxon>Ecdysozoa</taxon>
        <taxon>Nematoda</taxon>
        <taxon>Chromadorea</taxon>
        <taxon>Rhabditida</taxon>
        <taxon>Rhabditina</taxon>
        <taxon>Diplogasteromorpha</taxon>
        <taxon>Diplogasteroidea</taxon>
        <taxon>Neodiplogasteridae</taxon>
        <taxon>Pristionchus</taxon>
    </lineage>
</organism>
<feature type="non-terminal residue" evidence="2">
    <location>
        <position position="102"/>
    </location>
</feature>
<dbReference type="Proteomes" id="UP001328107">
    <property type="component" value="Unassembled WGS sequence"/>
</dbReference>
<sequence>FFQFLTVMESDEKKELRKKIDRLNRGVHCKSFEIYIKPLVGEKYSLVLAPCKLVIDVKNAIENYKGISTDDQILIYGGRGLKDDKTLEYYNIHKESTLHLVL</sequence>